<dbReference type="Proteomes" id="UP000829398">
    <property type="component" value="Chromosome 3"/>
</dbReference>
<evidence type="ECO:0000313" key="1">
    <source>
        <dbReference type="EMBL" id="KAH9781524.1"/>
    </source>
</evidence>
<keyword evidence="2" id="KW-1185">Reference proteome</keyword>
<proteinExistence type="predicted"/>
<dbReference type="EMBL" id="CM039172">
    <property type="protein sequence ID" value="KAH9781524.1"/>
    <property type="molecule type" value="Genomic_DNA"/>
</dbReference>
<organism evidence="1 2">
    <name type="scientific">Citrus sinensis</name>
    <name type="common">Sweet orange</name>
    <name type="synonym">Citrus aurantium var. sinensis</name>
    <dbReference type="NCBI Taxonomy" id="2711"/>
    <lineage>
        <taxon>Eukaryota</taxon>
        <taxon>Viridiplantae</taxon>
        <taxon>Streptophyta</taxon>
        <taxon>Embryophyta</taxon>
        <taxon>Tracheophyta</taxon>
        <taxon>Spermatophyta</taxon>
        <taxon>Magnoliopsida</taxon>
        <taxon>eudicotyledons</taxon>
        <taxon>Gunneridae</taxon>
        <taxon>Pentapetalae</taxon>
        <taxon>rosids</taxon>
        <taxon>malvids</taxon>
        <taxon>Sapindales</taxon>
        <taxon>Rutaceae</taxon>
        <taxon>Aurantioideae</taxon>
        <taxon>Citrus</taxon>
    </lineage>
</organism>
<name>A0ACB8M792_CITSI</name>
<accession>A0ACB8M792</accession>
<reference evidence="2" key="1">
    <citation type="journal article" date="2023" name="Hortic. Res.">
        <title>A chromosome-level phased genome enabling allele-level studies in sweet orange: a case study on citrus Huanglongbing tolerance.</title>
        <authorList>
            <person name="Wu B."/>
            <person name="Yu Q."/>
            <person name="Deng Z."/>
            <person name="Duan Y."/>
            <person name="Luo F."/>
            <person name="Gmitter F. Jr."/>
        </authorList>
    </citation>
    <scope>NUCLEOTIDE SEQUENCE [LARGE SCALE GENOMIC DNA]</scope>
    <source>
        <strain evidence="2">cv. Valencia</strain>
    </source>
</reference>
<comment type="caution">
    <text evidence="1">The sequence shown here is derived from an EMBL/GenBank/DDBJ whole genome shotgun (WGS) entry which is preliminary data.</text>
</comment>
<evidence type="ECO:0000313" key="2">
    <source>
        <dbReference type="Proteomes" id="UP000829398"/>
    </source>
</evidence>
<sequence length="400" mass="46732">MYNMFDNDDEFEQNVEQPQLNVQVTYLNIGESDDVVDYLLSDYESDDNEFGLCSYKYGDKVMEVMNVEMKANMYIPSDEPVKFFVGQYFNNFNEFAVALRKFAVHERFKTRKDKFEMTRISVGCEGYGCPWYLYARRTVIQETFMVKQYHNVYTCTRLWKNPECTANELNMMYGVRVNKENLYRGKKIALESGGADFESSYRFIRSYAQMILNNMPDALAIVHVIRLYTLREGFQEGCRPFIGIDGCHLKGPYRGILLSAVALDANTMLSTSTRTWFLGHLKEHMKDSRQLTFMCDRKKRIQNALRLEYPNAHVRYCARHLLANLKSKHPITDFKGGFWEAARASNQIDFEIVMEKVKSADVATYETLRRVHPRFCSRHAFDRTSKSDHCTNNMTESFNA</sequence>
<gene>
    <name evidence="1" type="ORF">KPL71_008507</name>
</gene>
<protein>
    <submittedName>
        <fullName evidence="1">SWIM-type domain-containing protein</fullName>
    </submittedName>
</protein>